<feature type="region of interest" description="Disordered" evidence="1">
    <location>
        <begin position="1"/>
        <end position="31"/>
    </location>
</feature>
<dbReference type="EMBL" id="JAMKFB020000014">
    <property type="protein sequence ID" value="KAL0175669.1"/>
    <property type="molecule type" value="Genomic_DNA"/>
</dbReference>
<gene>
    <name evidence="2" type="ORF">M9458_027999</name>
</gene>
<feature type="non-terminal residue" evidence="2">
    <location>
        <position position="1"/>
    </location>
</feature>
<reference evidence="2 3" key="1">
    <citation type="submission" date="2024-05" db="EMBL/GenBank/DDBJ databases">
        <title>Genome sequencing and assembly of Indian major carp, Cirrhinus mrigala (Hamilton, 1822).</title>
        <authorList>
            <person name="Mohindra V."/>
            <person name="Chowdhury L.M."/>
            <person name="Lal K."/>
            <person name="Jena J.K."/>
        </authorList>
    </citation>
    <scope>NUCLEOTIDE SEQUENCE [LARGE SCALE GENOMIC DNA]</scope>
    <source>
        <strain evidence="2">CM1030</strain>
        <tissue evidence="2">Blood</tissue>
    </source>
</reference>
<comment type="caution">
    <text evidence="2">The sequence shown here is derived from an EMBL/GenBank/DDBJ whole genome shotgun (WGS) entry which is preliminary data.</text>
</comment>
<dbReference type="AlphaFoldDB" id="A0ABD0PNP0"/>
<name>A0ABD0PNP0_CIRMR</name>
<organism evidence="2 3">
    <name type="scientific">Cirrhinus mrigala</name>
    <name type="common">Mrigala</name>
    <dbReference type="NCBI Taxonomy" id="683832"/>
    <lineage>
        <taxon>Eukaryota</taxon>
        <taxon>Metazoa</taxon>
        <taxon>Chordata</taxon>
        <taxon>Craniata</taxon>
        <taxon>Vertebrata</taxon>
        <taxon>Euteleostomi</taxon>
        <taxon>Actinopterygii</taxon>
        <taxon>Neopterygii</taxon>
        <taxon>Teleostei</taxon>
        <taxon>Ostariophysi</taxon>
        <taxon>Cypriniformes</taxon>
        <taxon>Cyprinidae</taxon>
        <taxon>Labeoninae</taxon>
        <taxon>Labeonini</taxon>
        <taxon>Cirrhinus</taxon>
    </lineage>
</organism>
<protein>
    <submittedName>
        <fullName evidence="2">Uncharacterized protein</fullName>
    </submittedName>
</protein>
<evidence type="ECO:0000313" key="2">
    <source>
        <dbReference type="EMBL" id="KAL0175669.1"/>
    </source>
</evidence>
<accession>A0ABD0PNP0</accession>
<feature type="non-terminal residue" evidence="2">
    <location>
        <position position="60"/>
    </location>
</feature>
<sequence length="60" mass="6717">EKKTRSAREEAREDHETGLAGQEDHQPVEAWLKNPVLERVEAQDPARAAMQDHVSEAAPT</sequence>
<proteinExistence type="predicted"/>
<evidence type="ECO:0000313" key="3">
    <source>
        <dbReference type="Proteomes" id="UP001529510"/>
    </source>
</evidence>
<feature type="compositionally biased region" description="Basic and acidic residues" evidence="1">
    <location>
        <begin position="1"/>
        <end position="27"/>
    </location>
</feature>
<evidence type="ECO:0000256" key="1">
    <source>
        <dbReference type="SAM" id="MobiDB-lite"/>
    </source>
</evidence>
<dbReference type="Proteomes" id="UP001529510">
    <property type="component" value="Unassembled WGS sequence"/>
</dbReference>
<keyword evidence="3" id="KW-1185">Reference proteome</keyword>